<dbReference type="Proteomes" id="UP001430679">
    <property type="component" value="Unassembled WGS sequence"/>
</dbReference>
<sequence>MKTKLLFLLLLTNFSIHAQTNLVANGGFENWISNSPKNWIITNSVSSSTDKAEGQYSAKLSLTDKTLAPKVTAQVLLKAGVTYTIKFKYKYISSNYSGLHPIALKIFQNGSANTISKSYFATDNNWTPKEITFTPDVDLSYELSISVFSFDDDTFNVLIDDVSIVNPNEPVSQYTLIPDVNFENKLIASGIDTGIADGKVLTSNISSVTTLDLDNSSITNLTGIEDFTSLEILKCSQNQLKSINISQNTKLTELDVSENQLTILDITSNVLLKFLDCQKNQIINLNINNNTVLKKLNCANNNITSLNTSNNTLLTSFGCHYNKITSLDVSKNLLLTEFVCVGNKLTTINVSKNPELNIFDCYENQITSIDISKNTKITEFACNNNQLTYLNVKNGNNINFKLYYTNYTNNPNLTCILVDDVDYSNSTWYDKKDTKASFNTNCAASYTLIPDINFENKLISLGIDSGVPDGKVLTADITSVKNLDLTNSSITDLTGIEAFKELVDLNVNNNQLISLNLSANTKLLALSAQECKLKNIDLKANTLLGFLALTKNELTALDISSNTKLTGFHASGNKLKNINLSANILLEHLSLSENELTTLDISANTKLIGIFASKNKLKNIDLKTHTLLQVLILDENELATLDLSSNPKLYWLKVNNNKLTSLNIKNGKNNLLTDISFLDNPDLKCIQVDDENYSNKNWIDKKDATATFSAETCPIIVLYTLIPDANFEKRLIELGIDSGEIDGKVLTSKIAAVKSLKVDPTVVSDLTGLEDFAALQELDCSNGCISTAGGGCGKITALNVSKNTLLTSLNCQGNKITNLDLSQNTKLMYLSCQANLLTSLEVSKNTELRTARFSNNRLTEFNTSKNLLLYDVEARENKLTSLDLTNNIYLSDLDCTNNEITSLGISKHPLLRYIHIARNKITSLDLTDKPRITDIDCSSNLITSLDVSQLTKLEKLNCTENKLSILNVTQNKELTVLNCGFNALPEIDFTKNIKLIELGCPGLNLNELNVSNLSDLKKLTADSNNLKTLDISNNLKLTDLSLGKNQFTKIDVTKNVLLTALYVSDNKLTELNPANNPALLYITCINNLITSLDISSNKKLLYVNCNNNKLTYLNLKNGNKALYIDLTTANYKNNPDLKCIQVTDEKYAKANWSYYADPNVKFSEDCGGTLTVVADNFSVETKGESCLGENNGEINIATKEKYNYQAIISGKTYAFTNYSLKVSSLTPGSYPVSITIPGENFEQNFTITIAKGATIAGNSNTTGKKTEVEITAGTAPFTVFIDGAEQFQTNEAVFSVDVSKAALVEVATAKACEGIFTKKVSVSDFDANYQILSAYPNPTSGSFEIEIPTAKNEVTIELYNFSGQLISAKTYAVESGKTQLNLENQPSGIYAAKIYLDTPEYIKIIKK</sequence>
<dbReference type="PANTHER" id="PTHR47566:SF1">
    <property type="entry name" value="PROTEIN NUD1"/>
    <property type="match status" value="1"/>
</dbReference>
<dbReference type="Pfam" id="PF18962">
    <property type="entry name" value="Por_Secre_tail"/>
    <property type="match status" value="1"/>
</dbReference>
<dbReference type="InterPro" id="IPR026444">
    <property type="entry name" value="Secre_tail"/>
</dbReference>
<keyword evidence="2 4" id="KW-0732">Signal</keyword>
<dbReference type="RefSeq" id="WP_230034395.1">
    <property type="nucleotide sequence ID" value="NZ_JAJJMM010000001.1"/>
</dbReference>
<dbReference type="Gene3D" id="2.60.120.260">
    <property type="entry name" value="Galactose-binding domain-like"/>
    <property type="match status" value="1"/>
</dbReference>
<dbReference type="EMBL" id="JAJJMM010000001">
    <property type="protein sequence ID" value="MCC9062660.1"/>
    <property type="molecule type" value="Genomic_DNA"/>
</dbReference>
<feature type="domain" description="Secretion system C-terminal sorting" evidence="5">
    <location>
        <begin position="1335"/>
        <end position="1401"/>
    </location>
</feature>
<protein>
    <submittedName>
        <fullName evidence="6">T9SS type A sorting domain-containing protein</fullName>
    </submittedName>
</protein>
<dbReference type="SUPFAM" id="SSF52058">
    <property type="entry name" value="L domain-like"/>
    <property type="match status" value="4"/>
</dbReference>
<name>A0ABS8MD58_9FLAO</name>
<evidence type="ECO:0000259" key="5">
    <source>
        <dbReference type="Pfam" id="PF18962"/>
    </source>
</evidence>
<gene>
    <name evidence="6" type="ORF">LNP81_06600</name>
</gene>
<keyword evidence="3" id="KW-0677">Repeat</keyword>
<dbReference type="InterPro" id="IPR032675">
    <property type="entry name" value="LRR_dom_sf"/>
</dbReference>
<keyword evidence="1" id="KW-0433">Leucine-rich repeat</keyword>
<comment type="caution">
    <text evidence="6">The sequence shown here is derived from an EMBL/GenBank/DDBJ whole genome shotgun (WGS) entry which is preliminary data.</text>
</comment>
<accession>A0ABS8MD58</accession>
<dbReference type="InterPro" id="IPR052574">
    <property type="entry name" value="CDIRP"/>
</dbReference>
<dbReference type="Gene3D" id="3.80.10.10">
    <property type="entry name" value="Ribonuclease Inhibitor"/>
    <property type="match status" value="4"/>
</dbReference>
<organism evidence="6 7">
    <name type="scientific">Flavobacterium piscisymbiosum</name>
    <dbReference type="NCBI Taxonomy" id="2893753"/>
    <lineage>
        <taxon>Bacteria</taxon>
        <taxon>Pseudomonadati</taxon>
        <taxon>Bacteroidota</taxon>
        <taxon>Flavobacteriia</taxon>
        <taxon>Flavobacteriales</taxon>
        <taxon>Flavobacteriaceae</taxon>
        <taxon>Flavobacterium</taxon>
    </lineage>
</organism>
<dbReference type="SUPFAM" id="SSF49785">
    <property type="entry name" value="Galactose-binding domain-like"/>
    <property type="match status" value="1"/>
</dbReference>
<feature type="signal peptide" evidence="4">
    <location>
        <begin position="1"/>
        <end position="18"/>
    </location>
</feature>
<dbReference type="InterPro" id="IPR008979">
    <property type="entry name" value="Galactose-bd-like_sf"/>
</dbReference>
<keyword evidence="7" id="KW-1185">Reference proteome</keyword>
<evidence type="ECO:0000256" key="4">
    <source>
        <dbReference type="SAM" id="SignalP"/>
    </source>
</evidence>
<proteinExistence type="predicted"/>
<evidence type="ECO:0000313" key="6">
    <source>
        <dbReference type="EMBL" id="MCC9062660.1"/>
    </source>
</evidence>
<reference evidence="6" key="1">
    <citation type="submission" date="2021-11" db="EMBL/GenBank/DDBJ databases">
        <title>Description of novel Flavobacterium species.</title>
        <authorList>
            <person name="Saticioglu I.B."/>
            <person name="Ay H."/>
            <person name="Altun S."/>
            <person name="Duman M."/>
        </authorList>
    </citation>
    <scope>NUCLEOTIDE SEQUENCE</scope>
    <source>
        <strain evidence="6">F-30</strain>
    </source>
</reference>
<feature type="chain" id="PRO_5046073025" evidence="4">
    <location>
        <begin position="19"/>
        <end position="1407"/>
    </location>
</feature>
<dbReference type="NCBIfam" id="TIGR04183">
    <property type="entry name" value="Por_Secre_tail"/>
    <property type="match status" value="1"/>
</dbReference>
<dbReference type="PANTHER" id="PTHR47566">
    <property type="match status" value="1"/>
</dbReference>
<evidence type="ECO:0000256" key="2">
    <source>
        <dbReference type="ARBA" id="ARBA00022729"/>
    </source>
</evidence>
<evidence type="ECO:0000313" key="7">
    <source>
        <dbReference type="Proteomes" id="UP001430679"/>
    </source>
</evidence>
<evidence type="ECO:0000256" key="1">
    <source>
        <dbReference type="ARBA" id="ARBA00022614"/>
    </source>
</evidence>
<evidence type="ECO:0000256" key="3">
    <source>
        <dbReference type="ARBA" id="ARBA00022737"/>
    </source>
</evidence>